<accession>K5EDE1</accession>
<dbReference type="EMBL" id="AMCW01000018">
    <property type="protein sequence ID" value="EKK03896.1"/>
    <property type="molecule type" value="Genomic_DNA"/>
</dbReference>
<evidence type="ECO:0000313" key="1">
    <source>
        <dbReference type="EMBL" id="EKK03896.1"/>
    </source>
</evidence>
<dbReference type="AlphaFoldDB" id="K5EDE1"/>
<dbReference type="RefSeq" id="WP_007330632.1">
    <property type="nucleotide sequence ID" value="NZ_AMCW01000018.1"/>
</dbReference>
<sequence length="66" mass="7676">MTDSFWTGGPGAYADGLREHYRPRLDELRKRRDDADNIEPAELDAEIERLEAEYKSKLDSIDDCLF</sequence>
<name>K5EDE1_RHOBT</name>
<evidence type="ECO:0000313" key="2">
    <source>
        <dbReference type="Proteomes" id="UP000007993"/>
    </source>
</evidence>
<comment type="caution">
    <text evidence="1">The sequence shown here is derived from an EMBL/GenBank/DDBJ whole genome shotgun (WGS) entry which is preliminary data.</text>
</comment>
<dbReference type="PATRIC" id="fig|993517.3.peg.696"/>
<organism evidence="1 2">
    <name type="scientific">Rhodopirellula baltica SH28</name>
    <dbReference type="NCBI Taxonomy" id="993517"/>
    <lineage>
        <taxon>Bacteria</taxon>
        <taxon>Pseudomonadati</taxon>
        <taxon>Planctomycetota</taxon>
        <taxon>Planctomycetia</taxon>
        <taxon>Pirellulales</taxon>
        <taxon>Pirellulaceae</taxon>
        <taxon>Rhodopirellula</taxon>
    </lineage>
</organism>
<reference evidence="1 2" key="1">
    <citation type="journal article" date="2013" name="Mar. Genomics">
        <title>Expression of sulfatases in Rhodopirellula baltica and the diversity of sulfatases in the genus Rhodopirellula.</title>
        <authorList>
            <person name="Wegner C.E."/>
            <person name="Richter-Heitmann T."/>
            <person name="Klindworth A."/>
            <person name="Klockow C."/>
            <person name="Richter M."/>
            <person name="Achstetter T."/>
            <person name="Glockner F.O."/>
            <person name="Harder J."/>
        </authorList>
    </citation>
    <scope>NUCLEOTIDE SEQUENCE [LARGE SCALE GENOMIC DNA]</scope>
    <source>
        <strain evidence="1 2">SH28</strain>
    </source>
</reference>
<protein>
    <submittedName>
        <fullName evidence="1">Uncharacterized protein</fullName>
    </submittedName>
</protein>
<dbReference type="Proteomes" id="UP000007993">
    <property type="component" value="Unassembled WGS sequence"/>
</dbReference>
<gene>
    <name evidence="1" type="ORF">RBSH_00637</name>
</gene>
<proteinExistence type="predicted"/>